<dbReference type="RefSeq" id="WP_256554999.1">
    <property type="nucleotide sequence ID" value="NZ_JANHOF010000001.1"/>
</dbReference>
<proteinExistence type="predicted"/>
<sequence length="41" mass="4654">MKVEKRLFPAAMFGRFIENHPQVGNGQWNECSLLETEAAFG</sequence>
<name>A0ABV6JEY6_9BACL</name>
<dbReference type="EMBL" id="JBHLVF010000041">
    <property type="protein sequence ID" value="MFC0394471.1"/>
    <property type="molecule type" value="Genomic_DNA"/>
</dbReference>
<dbReference type="Proteomes" id="UP001589818">
    <property type="component" value="Unassembled WGS sequence"/>
</dbReference>
<evidence type="ECO:0000313" key="1">
    <source>
        <dbReference type="EMBL" id="MFC0394471.1"/>
    </source>
</evidence>
<evidence type="ECO:0000313" key="2">
    <source>
        <dbReference type="Proteomes" id="UP001589818"/>
    </source>
</evidence>
<comment type="caution">
    <text evidence="1">The sequence shown here is derived from an EMBL/GenBank/DDBJ whole genome shotgun (WGS) entry which is preliminary data.</text>
</comment>
<reference evidence="1 2" key="1">
    <citation type="submission" date="2024-09" db="EMBL/GenBank/DDBJ databases">
        <authorList>
            <person name="Sun Q."/>
            <person name="Mori K."/>
        </authorList>
    </citation>
    <scope>NUCLEOTIDE SEQUENCE [LARGE SCALE GENOMIC DNA]</scope>
    <source>
        <strain evidence="1 2">CCM 4839</strain>
    </source>
</reference>
<organism evidence="1 2">
    <name type="scientific">Paenibacillus mendelii</name>
    <dbReference type="NCBI Taxonomy" id="206163"/>
    <lineage>
        <taxon>Bacteria</taxon>
        <taxon>Bacillati</taxon>
        <taxon>Bacillota</taxon>
        <taxon>Bacilli</taxon>
        <taxon>Bacillales</taxon>
        <taxon>Paenibacillaceae</taxon>
        <taxon>Paenibacillus</taxon>
    </lineage>
</organism>
<protein>
    <submittedName>
        <fullName evidence="1">Uncharacterized protein</fullName>
    </submittedName>
</protein>
<gene>
    <name evidence="1" type="ORF">ACFFJ8_24320</name>
</gene>
<accession>A0ABV6JEY6</accession>
<keyword evidence="2" id="KW-1185">Reference proteome</keyword>